<evidence type="ECO:0000313" key="6">
    <source>
        <dbReference type="EMBL" id="TNM00519.1"/>
    </source>
</evidence>
<reference evidence="6 7" key="1">
    <citation type="submission" date="2019-06" db="EMBL/GenBank/DDBJ databases">
        <authorList>
            <person name="Li J."/>
        </authorList>
    </citation>
    <scope>NUCLEOTIDE SEQUENCE [LARGE SCALE GENOMIC DNA]</scope>
    <source>
        <strain evidence="6 7">LMG 28165</strain>
    </source>
</reference>
<dbReference type="AlphaFoldDB" id="A0A5C4U6W0"/>
<dbReference type="GO" id="GO:0042167">
    <property type="term" value="P:heme catabolic process"/>
    <property type="evidence" value="ECO:0007669"/>
    <property type="project" value="TreeGrafter"/>
</dbReference>
<dbReference type="InterPro" id="IPR016053">
    <property type="entry name" value="Haem_Oase-like"/>
</dbReference>
<keyword evidence="3 5" id="KW-0408">Iron</keyword>
<organism evidence="6 7">
    <name type="scientific">Corynebacterium tapiri</name>
    <dbReference type="NCBI Taxonomy" id="1448266"/>
    <lineage>
        <taxon>Bacteria</taxon>
        <taxon>Bacillati</taxon>
        <taxon>Actinomycetota</taxon>
        <taxon>Actinomycetes</taxon>
        <taxon>Mycobacteriales</taxon>
        <taxon>Corynebacteriaceae</taxon>
        <taxon>Corynebacterium</taxon>
    </lineage>
</organism>
<dbReference type="EMBL" id="VDHJ01000001">
    <property type="protein sequence ID" value="TNM00519.1"/>
    <property type="molecule type" value="Genomic_DNA"/>
</dbReference>
<evidence type="ECO:0000256" key="1">
    <source>
        <dbReference type="ARBA" id="ARBA00022617"/>
    </source>
</evidence>
<protein>
    <submittedName>
        <fullName evidence="6">Biliverdin-producing heme oxygenase</fullName>
    </submittedName>
</protein>
<dbReference type="PANTHER" id="PTHR10720:SF0">
    <property type="entry name" value="HEME OXYGENASE"/>
    <property type="match status" value="1"/>
</dbReference>
<evidence type="ECO:0000256" key="2">
    <source>
        <dbReference type="ARBA" id="ARBA00022723"/>
    </source>
</evidence>
<sequence>MEYSLARALKESTAQAHEEAEQSTFMSDLVSGGACLGSWSALAQQLLPVYTAMEQRLDELAASPLVQAVDDPALRRLFALQQDVTQLDGSVPVLPATQEYVRALEVATDAELVGHHYVRYLGDLSGGQIIATMLKRHYGATDEVLNFYRFADIPKPKVFKDAYRDRLDALELSASQRDAILHAAADGFRFNQAVFAQLDGSAGQAHVLAGVKM</sequence>
<evidence type="ECO:0000313" key="7">
    <source>
        <dbReference type="Proteomes" id="UP000312032"/>
    </source>
</evidence>
<dbReference type="GO" id="GO:0006979">
    <property type="term" value="P:response to oxidative stress"/>
    <property type="evidence" value="ECO:0007669"/>
    <property type="project" value="TreeGrafter"/>
</dbReference>
<dbReference type="GO" id="GO:0004392">
    <property type="term" value="F:heme oxygenase (decyclizing) activity"/>
    <property type="evidence" value="ECO:0007669"/>
    <property type="project" value="InterPro"/>
</dbReference>
<keyword evidence="1 4" id="KW-0349">Heme</keyword>
<dbReference type="GO" id="GO:0020037">
    <property type="term" value="F:heme binding"/>
    <property type="evidence" value="ECO:0007669"/>
    <property type="project" value="TreeGrafter"/>
</dbReference>
<dbReference type="Gene3D" id="1.20.910.10">
    <property type="entry name" value="Heme oxygenase-like"/>
    <property type="match status" value="1"/>
</dbReference>
<evidence type="ECO:0000256" key="5">
    <source>
        <dbReference type="PIRSR" id="PIRSR000343-2"/>
    </source>
</evidence>
<dbReference type="SUPFAM" id="SSF48613">
    <property type="entry name" value="Heme oxygenase-like"/>
    <property type="match status" value="1"/>
</dbReference>
<name>A0A5C4U6W0_9CORY</name>
<dbReference type="RefSeq" id="WP_139464517.1">
    <property type="nucleotide sequence ID" value="NZ_VDHJ01000001.1"/>
</dbReference>
<feature type="binding site" evidence="4">
    <location>
        <position position="10"/>
    </location>
    <ligand>
        <name>heme b</name>
        <dbReference type="ChEBI" id="CHEBI:60344"/>
    </ligand>
</feature>
<dbReference type="PRINTS" id="PR00088">
    <property type="entry name" value="HAEMOXYGNASE"/>
</dbReference>
<accession>A0A5C4U6W0</accession>
<dbReference type="Pfam" id="PF01126">
    <property type="entry name" value="Heme_oxygenase"/>
    <property type="match status" value="1"/>
</dbReference>
<keyword evidence="2 5" id="KW-0479">Metal-binding</keyword>
<evidence type="ECO:0000256" key="4">
    <source>
        <dbReference type="PIRSR" id="PIRSR000343-1"/>
    </source>
</evidence>
<dbReference type="CDD" id="cd19165">
    <property type="entry name" value="HemeO"/>
    <property type="match status" value="1"/>
</dbReference>
<dbReference type="InterPro" id="IPR016084">
    <property type="entry name" value="Haem_Oase-like_multi-hlx"/>
</dbReference>
<feature type="binding site" evidence="4">
    <location>
        <position position="164"/>
    </location>
    <ligand>
        <name>heme b</name>
        <dbReference type="ChEBI" id="CHEBI:60344"/>
    </ligand>
</feature>
<dbReference type="GO" id="GO:0006788">
    <property type="term" value="P:heme oxidation"/>
    <property type="evidence" value="ECO:0007669"/>
    <property type="project" value="InterPro"/>
</dbReference>
<dbReference type="InterPro" id="IPR002051">
    <property type="entry name" value="Haem_Oase"/>
</dbReference>
<comment type="caution">
    <text evidence="6">The sequence shown here is derived from an EMBL/GenBank/DDBJ whole genome shotgun (WGS) entry which is preliminary data.</text>
</comment>
<gene>
    <name evidence="6" type="ORF">FHE74_00815</name>
</gene>
<evidence type="ECO:0000256" key="3">
    <source>
        <dbReference type="ARBA" id="ARBA00023004"/>
    </source>
</evidence>
<keyword evidence="7" id="KW-1185">Reference proteome</keyword>
<dbReference type="PANTHER" id="PTHR10720">
    <property type="entry name" value="HEME OXYGENASE"/>
    <property type="match status" value="1"/>
</dbReference>
<feature type="binding site" description="axial binding residue" evidence="5">
    <location>
        <position position="17"/>
    </location>
    <ligand>
        <name>heme b</name>
        <dbReference type="ChEBI" id="CHEBI:60344"/>
    </ligand>
    <ligandPart>
        <name>Fe</name>
        <dbReference type="ChEBI" id="CHEBI:18248"/>
    </ligandPart>
</feature>
<proteinExistence type="predicted"/>
<feature type="binding site" evidence="4">
    <location>
        <position position="117"/>
    </location>
    <ligand>
        <name>heme b</name>
        <dbReference type="ChEBI" id="CHEBI:60344"/>
    </ligand>
</feature>
<dbReference type="Proteomes" id="UP000312032">
    <property type="component" value="Unassembled WGS sequence"/>
</dbReference>
<dbReference type="PIRSF" id="PIRSF000343">
    <property type="entry name" value="Haem_Oase"/>
    <property type="match status" value="1"/>
</dbReference>
<dbReference type="OrthoDB" id="5493802at2"/>
<dbReference type="GO" id="GO:0046872">
    <property type="term" value="F:metal ion binding"/>
    <property type="evidence" value="ECO:0007669"/>
    <property type="project" value="UniProtKB-KW"/>
</dbReference>